<gene>
    <name evidence="2" type="ORF">TrCOL_g3402</name>
</gene>
<name>A0A9W7G7Q1_9STRA</name>
<evidence type="ECO:0000259" key="1">
    <source>
        <dbReference type="Pfam" id="PF13524"/>
    </source>
</evidence>
<feature type="domain" description="Spore protein YkvP/CgeB glycosyl transferase-like" evidence="1">
    <location>
        <begin position="153"/>
        <end position="304"/>
    </location>
</feature>
<evidence type="ECO:0000313" key="3">
    <source>
        <dbReference type="Proteomes" id="UP001165065"/>
    </source>
</evidence>
<dbReference type="OrthoDB" id="204665at2759"/>
<sequence>MKAFFDSNPSVNKVSVFSPFNYDGLDIEFDIVLIEGYTGTLPRFIHAVRAANPAVVVLHYLLDLYPHADQIMDLDVDAYLTNSKLIEARVESHGFRSLWVPLAVDTMVFREGVPEDNNDNNGEGLKYNGIDLVYVGQYSPSKTHLRSLLVEASAFAKAHGLNFAIYGHGWGRFSSSFSGTDILSNWKGVLPLSDLPYVYASASLVLGTTEASQEGMGMVNNRVFEALACERRILLPVGGEVMMGGLKAVFGEDLDGVGIYTTDTTDGSVRRKLEELWGRDKKNKGGRDAVKREHTWDRRMARVLEWVTGWNREVITRPNRPKVVLFRGEGVEEGGGLHGAMQGLHDEGFWDYFEVDGWELIKMGGNATFLKRVDVLLVEDKVGGRVEEIVRGLRLKEVRRKGIVYVEGADRDGEVEEEYDIVGVIGGGGGEGGEGGGGVGHRVWDASNTTSANLVNALISRASLLPPRRASISVSNLTVEGSVVTAHAETRDFDCPRDGGWCVWLHWREGRTTEPSLVSCVGDRNGGTRKVRTDDKGREVEVINTKVTWDMKEEEGGGRKGEYELRVSMHGGEIGGGGRVAGFKEGWMVGSLRFIWDGDLGGGEGVKVEVGGGEL</sequence>
<dbReference type="Pfam" id="PF13524">
    <property type="entry name" value="Glyco_trans_1_2"/>
    <property type="match status" value="1"/>
</dbReference>
<comment type="caution">
    <text evidence="2">The sequence shown here is derived from an EMBL/GenBank/DDBJ whole genome shotgun (WGS) entry which is preliminary data.</text>
</comment>
<accession>A0A9W7G7Q1</accession>
<organism evidence="2 3">
    <name type="scientific">Triparma columacea</name>
    <dbReference type="NCBI Taxonomy" id="722753"/>
    <lineage>
        <taxon>Eukaryota</taxon>
        <taxon>Sar</taxon>
        <taxon>Stramenopiles</taxon>
        <taxon>Ochrophyta</taxon>
        <taxon>Bolidophyceae</taxon>
        <taxon>Parmales</taxon>
        <taxon>Triparmaceae</taxon>
        <taxon>Triparma</taxon>
    </lineage>
</organism>
<dbReference type="SUPFAM" id="SSF53756">
    <property type="entry name" value="UDP-Glycosyltransferase/glycogen phosphorylase"/>
    <property type="match status" value="1"/>
</dbReference>
<reference evidence="3" key="1">
    <citation type="journal article" date="2023" name="Commun. Biol.">
        <title>Genome analysis of Parmales, the sister group of diatoms, reveals the evolutionary specialization of diatoms from phago-mixotrophs to photoautotrophs.</title>
        <authorList>
            <person name="Ban H."/>
            <person name="Sato S."/>
            <person name="Yoshikawa S."/>
            <person name="Yamada K."/>
            <person name="Nakamura Y."/>
            <person name="Ichinomiya M."/>
            <person name="Sato N."/>
            <person name="Blanc-Mathieu R."/>
            <person name="Endo H."/>
            <person name="Kuwata A."/>
            <person name="Ogata H."/>
        </authorList>
    </citation>
    <scope>NUCLEOTIDE SEQUENCE [LARGE SCALE GENOMIC DNA]</scope>
</reference>
<proteinExistence type="predicted"/>
<keyword evidence="3" id="KW-1185">Reference proteome</keyword>
<dbReference type="InterPro" id="IPR055259">
    <property type="entry name" value="YkvP/CgeB_Glyco_trans-like"/>
</dbReference>
<dbReference type="Proteomes" id="UP001165065">
    <property type="component" value="Unassembled WGS sequence"/>
</dbReference>
<evidence type="ECO:0000313" key="2">
    <source>
        <dbReference type="EMBL" id="GMI39078.1"/>
    </source>
</evidence>
<dbReference type="AlphaFoldDB" id="A0A9W7G7Q1"/>
<dbReference type="EMBL" id="BRYA01000097">
    <property type="protein sequence ID" value="GMI39078.1"/>
    <property type="molecule type" value="Genomic_DNA"/>
</dbReference>
<protein>
    <recommendedName>
        <fullName evidence="1">Spore protein YkvP/CgeB glycosyl transferase-like domain-containing protein</fullName>
    </recommendedName>
</protein>